<dbReference type="SMART" id="SM00028">
    <property type="entry name" value="TPR"/>
    <property type="match status" value="13"/>
</dbReference>
<feature type="region of interest" description="Disordered" evidence="2">
    <location>
        <begin position="1005"/>
        <end position="1037"/>
    </location>
</feature>
<dbReference type="InterPro" id="IPR011990">
    <property type="entry name" value="TPR-like_helical_dom_sf"/>
</dbReference>
<dbReference type="Gene3D" id="1.25.40.10">
    <property type="entry name" value="Tetratricopeptide repeat domain"/>
    <property type="match status" value="8"/>
</dbReference>
<feature type="repeat" description="TPR" evidence="1">
    <location>
        <begin position="116"/>
        <end position="149"/>
    </location>
</feature>
<gene>
    <name evidence="3" type="ORF">V5E97_10810</name>
</gene>
<dbReference type="EMBL" id="CP155447">
    <property type="protein sequence ID" value="XBH08313.1"/>
    <property type="molecule type" value="Genomic_DNA"/>
</dbReference>
<dbReference type="Pfam" id="PF13432">
    <property type="entry name" value="TPR_16"/>
    <property type="match status" value="9"/>
</dbReference>
<dbReference type="PANTHER" id="PTHR12558:SF13">
    <property type="entry name" value="CELL DIVISION CYCLE PROTEIN 27 HOMOLOG"/>
    <property type="match status" value="1"/>
</dbReference>
<organism evidence="3">
    <name type="scientific">Singulisphaera sp. Ch08</name>
    <dbReference type="NCBI Taxonomy" id="3120278"/>
    <lineage>
        <taxon>Bacteria</taxon>
        <taxon>Pseudomonadati</taxon>
        <taxon>Planctomycetota</taxon>
        <taxon>Planctomycetia</taxon>
        <taxon>Isosphaerales</taxon>
        <taxon>Isosphaeraceae</taxon>
        <taxon>Singulisphaera</taxon>
    </lineage>
</organism>
<dbReference type="AlphaFoldDB" id="A0AAU7CTF2"/>
<sequence length="1037" mass="113199">MACLVARRNSILKWTFVVADVQGDGLVPLNPTQARSGRDRLAPTLALGLLSAVWPGWVHAQEVPKGNSGAASSTRAEPVPEGLNYANGLFRDRRYELAAEEYERFLNETPKGAHADEARFGLANARLFQGQYDKARRQFEAFLEAAPQHANRLTALYRVGETSYMLGDLPVARRALESFTANAKGHRNLETAWPYLGEVCLRMQDLPRATQAYEQALQLHPKGRLADRSRFGLGRTLALQGKSAEAVKILSELAEQGGGDWSDRAWLQIGQSQFEAKQFAKAVEAFESLERVAPKSALVGEARLGRAEALIQLDRRGEGETLLAGLMADSSQNLAAQASFTLGSSQLEAGRAAEGLATFDQASEKFIKTALAPALIFRAGEAAQKLGQLDEARTRFQKASESDPKHPWADDALIRASRLALESGDKAAAKALAGSFVTKFPESPLRADAKLIEGQVAYNEGGAKQAIQILSQLLAEEKPAPETSQAALYYLGLAYRADGQKAKAEEVLDSLAKTPAAPAAANAQYLVGQGHFEAKRFAEAIPALEKYLAGNSNGEVAANAMTYIVWSRLELGQIDEASTALGRLAQRFPKFETLPSTRLRLAWALLEGERPVEAAAEFATLLDSAPDDKLAPEAALGRAQALQSAKQPDDALKAFALLAEKYPQTDQAVQADLARARMLVELKRPAEGAEIFQRYLTDHSDRAAKAPKGAEPDAVLAEWGWALLDAEKTAEADRVFGRLLSEHPESVRAADARLILAQSAYDAKTYDEVVSLLTPLVAEGASTAPRLLPSALFLMGRARDKRAELDEAAKVIDRLLKEFPEDRFHREARFLRADVALKGGDAEAAALGFETLASEPAAETDPERFGVAVRRGRIQSLVALKQWEKVIEAAADFKSFAAKDPLVAEVEYDRGRALQQLSRFDEALAAYQAVIDARKGGDLAARAQLMRGESYFWQKQYKEALREYFRVATLYDAPAWQAAALLEAGKVYERLDQWAVAAETYEELRSKFPKDPSASEAKTRLEAARRHAQASSETETR</sequence>
<evidence type="ECO:0000256" key="2">
    <source>
        <dbReference type="SAM" id="MobiDB-lite"/>
    </source>
</evidence>
<reference evidence="3" key="1">
    <citation type="submission" date="2024-05" db="EMBL/GenBank/DDBJ databases">
        <title>Planctomycetes of the genus Singulisphaera possess chitinolytic capabilities.</title>
        <authorList>
            <person name="Ivanova A."/>
        </authorList>
    </citation>
    <scope>NUCLEOTIDE SEQUENCE</scope>
    <source>
        <strain evidence="3">Ch08T</strain>
    </source>
</reference>
<feature type="repeat" description="TPR" evidence="1">
    <location>
        <begin position="263"/>
        <end position="296"/>
    </location>
</feature>
<feature type="repeat" description="TPR" evidence="1">
    <location>
        <begin position="190"/>
        <end position="223"/>
    </location>
</feature>
<proteinExistence type="predicted"/>
<name>A0AAU7CTF2_9BACT</name>
<dbReference type="Pfam" id="PF13174">
    <property type="entry name" value="TPR_6"/>
    <property type="match status" value="3"/>
</dbReference>
<evidence type="ECO:0000256" key="1">
    <source>
        <dbReference type="PROSITE-ProRule" id="PRU00339"/>
    </source>
</evidence>
<dbReference type="SUPFAM" id="SSF48452">
    <property type="entry name" value="TPR-like"/>
    <property type="match status" value="6"/>
</dbReference>
<accession>A0AAU7CTF2</accession>
<feature type="repeat" description="TPR" evidence="1">
    <location>
        <begin position="789"/>
        <end position="822"/>
    </location>
</feature>
<dbReference type="PANTHER" id="PTHR12558">
    <property type="entry name" value="CELL DIVISION CYCLE 16,23,27"/>
    <property type="match status" value="1"/>
</dbReference>
<evidence type="ECO:0000313" key="3">
    <source>
        <dbReference type="EMBL" id="XBH08313.1"/>
    </source>
</evidence>
<feature type="repeat" description="TPR" evidence="1">
    <location>
        <begin position="373"/>
        <end position="406"/>
    </location>
</feature>
<dbReference type="RefSeq" id="WP_406701146.1">
    <property type="nucleotide sequence ID" value="NZ_CP155447.1"/>
</dbReference>
<keyword evidence="1" id="KW-0802">TPR repeat</keyword>
<protein>
    <submittedName>
        <fullName evidence="3">Tetratricopeptide repeat protein</fullName>
    </submittedName>
</protein>
<dbReference type="PROSITE" id="PS50005">
    <property type="entry name" value="TPR"/>
    <property type="match status" value="5"/>
</dbReference>
<dbReference type="InterPro" id="IPR019734">
    <property type="entry name" value="TPR_rpt"/>
</dbReference>